<dbReference type="Gene3D" id="3.30.540.10">
    <property type="entry name" value="Fructose-1,6-Bisphosphatase, subunit A, domain 1"/>
    <property type="match status" value="1"/>
</dbReference>
<dbReference type="EMBL" id="JAFBCP010000001">
    <property type="protein sequence ID" value="MBM7816575.1"/>
    <property type="molecule type" value="Genomic_DNA"/>
</dbReference>
<dbReference type="SUPFAM" id="SSF56655">
    <property type="entry name" value="Carbohydrate phosphatase"/>
    <property type="match status" value="1"/>
</dbReference>
<dbReference type="InterPro" id="IPR020583">
    <property type="entry name" value="Inositol_monoP_metal-BS"/>
</dbReference>
<dbReference type="PRINTS" id="PR00377">
    <property type="entry name" value="IMPHPHTASES"/>
</dbReference>
<evidence type="ECO:0000313" key="5">
    <source>
        <dbReference type="Proteomes" id="UP000809290"/>
    </source>
</evidence>
<gene>
    <name evidence="4" type="ORF">JOE56_001269</name>
</gene>
<name>A0ABS2SJY4_9MICO</name>
<keyword evidence="3" id="KW-0460">Magnesium</keyword>
<organism evidence="4 5">
    <name type="scientific">Brevibacterium paucivorans</name>
    <dbReference type="NCBI Taxonomy" id="170994"/>
    <lineage>
        <taxon>Bacteria</taxon>
        <taxon>Bacillati</taxon>
        <taxon>Actinomycetota</taxon>
        <taxon>Actinomycetes</taxon>
        <taxon>Micrococcales</taxon>
        <taxon>Brevibacteriaceae</taxon>
        <taxon>Brevibacterium</taxon>
    </lineage>
</organism>
<accession>A0ABS2SJY4</accession>
<dbReference type="Proteomes" id="UP000809290">
    <property type="component" value="Unassembled WGS sequence"/>
</dbReference>
<keyword evidence="2 4" id="KW-0378">Hydrolase</keyword>
<proteinExistence type="predicted"/>
<dbReference type="Pfam" id="PF00459">
    <property type="entry name" value="Inositol_P"/>
    <property type="match status" value="1"/>
</dbReference>
<keyword evidence="5" id="KW-1185">Reference proteome</keyword>
<dbReference type="EC" id="3.1.3.25" evidence="4"/>
<sequence>MDQPTATHTSAHQNPYAPLLVIARNAAVMAWERMNHWSAQLSDATVDAKDNPNNLVTVADAQIESIVTGYLNHVRPGDTVVGEEKVEPTPFDPSAWPGLLDIPDHTHIPACEWHIDPIDGTVNFVRGIEHYCFSAGVRLASPDHPAQGTWLAGLVAAPVMNTTWFATSGAGAWMTAGLPDMQRILTPAEVGVARLSGTPAGRRGSVVATGFGYGKERRDRQFRALIDIMERFDDVRRMGSAAIDLCQVAQGRVNAYYERGLGVYDWAGGAVIAREAGCHVHIPTERDMPVVAADTSDLLEFLTSTA</sequence>
<keyword evidence="1" id="KW-0479">Metal-binding</keyword>
<reference evidence="4 5" key="1">
    <citation type="submission" date="2021-01" db="EMBL/GenBank/DDBJ databases">
        <title>Sequencing the genomes of 1000 actinobacteria strains.</title>
        <authorList>
            <person name="Klenk H.-P."/>
        </authorList>
    </citation>
    <scope>NUCLEOTIDE SEQUENCE [LARGE SCALE GENOMIC DNA]</scope>
    <source>
        <strain evidence="4 5">DSM 13657</strain>
    </source>
</reference>
<dbReference type="RefSeq" id="WP_204515325.1">
    <property type="nucleotide sequence ID" value="NZ_JAFBCP010000001.1"/>
</dbReference>
<dbReference type="PANTHER" id="PTHR20854">
    <property type="entry name" value="INOSITOL MONOPHOSPHATASE"/>
    <property type="match status" value="1"/>
</dbReference>
<dbReference type="PANTHER" id="PTHR20854:SF4">
    <property type="entry name" value="INOSITOL-1-MONOPHOSPHATASE-RELATED"/>
    <property type="match status" value="1"/>
</dbReference>
<evidence type="ECO:0000256" key="3">
    <source>
        <dbReference type="ARBA" id="ARBA00022842"/>
    </source>
</evidence>
<dbReference type="InterPro" id="IPR000760">
    <property type="entry name" value="Inositol_monophosphatase-like"/>
</dbReference>
<comment type="caution">
    <text evidence="4">The sequence shown here is derived from an EMBL/GenBank/DDBJ whole genome shotgun (WGS) entry which is preliminary data.</text>
</comment>
<evidence type="ECO:0000256" key="1">
    <source>
        <dbReference type="ARBA" id="ARBA00022723"/>
    </source>
</evidence>
<dbReference type="Gene3D" id="3.40.190.80">
    <property type="match status" value="1"/>
</dbReference>
<evidence type="ECO:0000313" key="4">
    <source>
        <dbReference type="EMBL" id="MBM7816575.1"/>
    </source>
</evidence>
<protein>
    <submittedName>
        <fullName evidence="4">Myo-inositol-1(Or 4)-monophosphatase</fullName>
        <ecNumber evidence="4">3.1.3.25</ecNumber>
    </submittedName>
</protein>
<evidence type="ECO:0000256" key="2">
    <source>
        <dbReference type="ARBA" id="ARBA00022801"/>
    </source>
</evidence>
<dbReference type="PROSITE" id="PS00629">
    <property type="entry name" value="IMP_1"/>
    <property type="match status" value="1"/>
</dbReference>
<dbReference type="GO" id="GO:0052834">
    <property type="term" value="F:inositol monophosphate phosphatase activity"/>
    <property type="evidence" value="ECO:0007669"/>
    <property type="project" value="UniProtKB-EC"/>
</dbReference>